<dbReference type="GO" id="GO:0006465">
    <property type="term" value="P:signal peptide processing"/>
    <property type="evidence" value="ECO:0007669"/>
    <property type="project" value="InterPro"/>
</dbReference>
<feature type="active site" evidence="5">
    <location>
        <position position="51"/>
    </location>
</feature>
<comment type="catalytic activity">
    <reaction evidence="1 6">
        <text>Cleavage of hydrophobic, N-terminal signal or leader sequences from secreted and periplasmic proteins.</text>
        <dbReference type="EC" id="3.4.21.89"/>
    </reaction>
</comment>
<feature type="domain" description="Peptidase S26" evidence="7">
    <location>
        <begin position="21"/>
        <end position="182"/>
    </location>
</feature>
<dbReference type="Proteomes" id="UP000808388">
    <property type="component" value="Unassembled WGS sequence"/>
</dbReference>
<dbReference type="Pfam" id="PF10502">
    <property type="entry name" value="Peptidase_S26"/>
    <property type="match status" value="1"/>
</dbReference>
<dbReference type="GO" id="GO:0004252">
    <property type="term" value="F:serine-type endopeptidase activity"/>
    <property type="evidence" value="ECO:0007669"/>
    <property type="project" value="InterPro"/>
</dbReference>
<reference evidence="8" key="1">
    <citation type="submission" date="2020-07" db="EMBL/GenBank/DDBJ databases">
        <title>Huge and variable diversity of episymbiotic CPR bacteria and DPANN archaea in groundwater ecosystems.</title>
        <authorList>
            <person name="He C.Y."/>
            <person name="Keren R."/>
            <person name="Whittaker M."/>
            <person name="Farag I.F."/>
            <person name="Doudna J."/>
            <person name="Cate J.H.D."/>
            <person name="Banfield J.F."/>
        </authorList>
    </citation>
    <scope>NUCLEOTIDE SEQUENCE</scope>
    <source>
        <strain evidence="8">NC_groundwater_972_Pr1_S-0.2um_49_27</strain>
    </source>
</reference>
<evidence type="ECO:0000256" key="3">
    <source>
        <dbReference type="ARBA" id="ARBA00013208"/>
    </source>
</evidence>
<evidence type="ECO:0000256" key="4">
    <source>
        <dbReference type="ARBA" id="ARBA00022801"/>
    </source>
</evidence>
<dbReference type="Gene3D" id="2.10.109.10">
    <property type="entry name" value="Umud Fragment, subunit A"/>
    <property type="match status" value="1"/>
</dbReference>
<dbReference type="CDD" id="cd06530">
    <property type="entry name" value="S26_SPase_I"/>
    <property type="match status" value="1"/>
</dbReference>
<evidence type="ECO:0000256" key="2">
    <source>
        <dbReference type="ARBA" id="ARBA00009370"/>
    </source>
</evidence>
<feature type="active site" evidence="5">
    <location>
        <position position="94"/>
    </location>
</feature>
<dbReference type="SUPFAM" id="SSF51306">
    <property type="entry name" value="LexA/Signal peptidase"/>
    <property type="match status" value="1"/>
</dbReference>
<dbReference type="PANTHER" id="PTHR43390">
    <property type="entry name" value="SIGNAL PEPTIDASE I"/>
    <property type="match status" value="1"/>
</dbReference>
<dbReference type="AlphaFoldDB" id="A0A9D6QYT3"/>
<dbReference type="EC" id="3.4.21.89" evidence="3 6"/>
<gene>
    <name evidence="8" type="primary">lepB</name>
    <name evidence="8" type="ORF">HY220_03255</name>
</gene>
<name>A0A9D6QYT3_9BACT</name>
<evidence type="ECO:0000313" key="8">
    <source>
        <dbReference type="EMBL" id="MBI3627731.1"/>
    </source>
</evidence>
<comment type="caution">
    <text evidence="8">The sequence shown here is derived from an EMBL/GenBank/DDBJ whole genome shotgun (WGS) entry which is preliminary data.</text>
</comment>
<dbReference type="PROSITE" id="PS00760">
    <property type="entry name" value="SPASE_I_2"/>
    <property type="match status" value="1"/>
</dbReference>
<keyword evidence="4 6" id="KW-0378">Hydrolase</keyword>
<proteinExistence type="inferred from homology"/>
<keyword evidence="6" id="KW-0645">Protease</keyword>
<comment type="subcellular location">
    <subcellularLocation>
        <location evidence="6">Membrane</location>
        <topology evidence="6">Single-pass type II membrane protein</topology>
    </subcellularLocation>
</comment>
<dbReference type="InterPro" id="IPR036286">
    <property type="entry name" value="LexA/Signal_pep-like_sf"/>
</dbReference>
<evidence type="ECO:0000259" key="7">
    <source>
        <dbReference type="Pfam" id="PF10502"/>
    </source>
</evidence>
<evidence type="ECO:0000256" key="1">
    <source>
        <dbReference type="ARBA" id="ARBA00000677"/>
    </source>
</evidence>
<evidence type="ECO:0000256" key="5">
    <source>
        <dbReference type="PIRSR" id="PIRSR600223-1"/>
    </source>
</evidence>
<keyword evidence="6" id="KW-0472">Membrane</keyword>
<dbReference type="InterPro" id="IPR019533">
    <property type="entry name" value="Peptidase_S26"/>
</dbReference>
<dbReference type="EMBL" id="JACQCQ010000012">
    <property type="protein sequence ID" value="MBI3627731.1"/>
    <property type="molecule type" value="Genomic_DNA"/>
</dbReference>
<accession>A0A9D6QYT3</accession>
<keyword evidence="6" id="KW-1133">Transmembrane helix</keyword>
<evidence type="ECO:0000313" key="9">
    <source>
        <dbReference type="Proteomes" id="UP000808388"/>
    </source>
</evidence>
<feature type="transmembrane region" description="Helical" evidence="6">
    <location>
        <begin position="20"/>
        <end position="41"/>
    </location>
</feature>
<keyword evidence="6" id="KW-0812">Transmembrane</keyword>
<dbReference type="PROSITE" id="PS00761">
    <property type="entry name" value="SPASE_I_3"/>
    <property type="match status" value="1"/>
</dbReference>
<dbReference type="InterPro" id="IPR000223">
    <property type="entry name" value="Pept_S26A_signal_pept_1"/>
</dbReference>
<dbReference type="NCBIfam" id="TIGR02227">
    <property type="entry name" value="sigpep_I_bact"/>
    <property type="match status" value="1"/>
</dbReference>
<evidence type="ECO:0000256" key="6">
    <source>
        <dbReference type="RuleBase" id="RU362042"/>
    </source>
</evidence>
<dbReference type="InterPro" id="IPR019757">
    <property type="entry name" value="Pept_S26A_signal_pept_1_Lys-AS"/>
</dbReference>
<dbReference type="GO" id="GO:0009003">
    <property type="term" value="F:signal peptidase activity"/>
    <property type="evidence" value="ECO:0007669"/>
    <property type="project" value="UniProtKB-EC"/>
</dbReference>
<protein>
    <recommendedName>
        <fullName evidence="3 6">Signal peptidase I</fullName>
        <ecNumber evidence="3 6">3.4.21.89</ecNumber>
    </recommendedName>
</protein>
<dbReference type="GO" id="GO:0016020">
    <property type="term" value="C:membrane"/>
    <property type="evidence" value="ECO:0007669"/>
    <property type="project" value="UniProtKB-SubCell"/>
</dbReference>
<dbReference type="PANTHER" id="PTHR43390:SF1">
    <property type="entry name" value="CHLOROPLAST PROCESSING PEPTIDASE"/>
    <property type="match status" value="1"/>
</dbReference>
<dbReference type="InterPro" id="IPR019758">
    <property type="entry name" value="Pept_S26A_signal_pept_1_CS"/>
</dbReference>
<organism evidence="8 9">
    <name type="scientific">Candidatus Sungiibacteriota bacterium</name>
    <dbReference type="NCBI Taxonomy" id="2750080"/>
    <lineage>
        <taxon>Bacteria</taxon>
        <taxon>Candidatus Sungiibacteriota</taxon>
    </lineage>
</organism>
<dbReference type="PRINTS" id="PR00727">
    <property type="entry name" value="LEADERPTASE"/>
</dbReference>
<comment type="similarity">
    <text evidence="2 6">Belongs to the peptidase S26 family.</text>
</comment>
<sequence length="195" mass="21508">MDEKEPEEAASNGKSVVREAWDFVKILIVAVVIVIPIRYFVAQPFIVKGASMEPNFQESNYLIIDELSYHLHAPARGDVVVFKFPLDESQYFIKRVIGLPGETVTIAGGKVFITEPGSRVPKELGEPYLPKGLSTISDLTSITLGPDQYFVMGDNRTFSLDSRKWGVLPGDLITGRAALRAWPVSEAGLVHTPAY</sequence>